<reference evidence="2 3" key="1">
    <citation type="submission" date="2020-08" db="EMBL/GenBank/DDBJ databases">
        <title>Genome sequence of Rhizobiales bacterium strain IZ6.</title>
        <authorList>
            <person name="Nakai R."/>
            <person name="Naganuma T."/>
        </authorList>
    </citation>
    <scope>NUCLEOTIDE SEQUENCE [LARGE SCALE GENOMIC DNA]</scope>
    <source>
        <strain evidence="2 3">IZ6</strain>
    </source>
</reference>
<protein>
    <submittedName>
        <fullName evidence="2">Uncharacterized protein</fullName>
    </submittedName>
</protein>
<gene>
    <name evidence="2" type="ORF">IZ6_21720</name>
</gene>
<dbReference type="KEGG" id="tso:IZ6_21720"/>
<name>A0A6S6QU23_9HYPH</name>
<dbReference type="RefSeq" id="WP_222875083.1">
    <property type="nucleotide sequence ID" value="NZ_AP023361.1"/>
</dbReference>
<proteinExistence type="predicted"/>
<feature type="chain" id="PRO_5027561480" evidence="1">
    <location>
        <begin position="19"/>
        <end position="116"/>
    </location>
</feature>
<feature type="signal peptide" evidence="1">
    <location>
        <begin position="1"/>
        <end position="18"/>
    </location>
</feature>
<dbReference type="EMBL" id="AP023361">
    <property type="protein sequence ID" value="BCJ91437.1"/>
    <property type="molecule type" value="Genomic_DNA"/>
</dbReference>
<accession>A0A6S6QU23</accession>
<organism evidence="2 3">
    <name type="scientific">Terrihabitans soli</name>
    <dbReference type="NCBI Taxonomy" id="708113"/>
    <lineage>
        <taxon>Bacteria</taxon>
        <taxon>Pseudomonadati</taxon>
        <taxon>Pseudomonadota</taxon>
        <taxon>Alphaproteobacteria</taxon>
        <taxon>Hyphomicrobiales</taxon>
        <taxon>Terrihabitans</taxon>
    </lineage>
</organism>
<keyword evidence="3" id="KW-1185">Reference proteome</keyword>
<evidence type="ECO:0000256" key="1">
    <source>
        <dbReference type="SAM" id="SignalP"/>
    </source>
</evidence>
<sequence length="116" mass="12772">MAKTGLLLAILFAAPLMASETYAQVSVPMSAGKQIINMRQARCVERAREVLVSFPAGEIQVHGDFLFGVRRREGTIMIYCLPVNANQTQLIVITGATVDSTRLREDVQRRIAQGQP</sequence>
<evidence type="ECO:0000313" key="3">
    <source>
        <dbReference type="Proteomes" id="UP000515317"/>
    </source>
</evidence>
<dbReference type="Proteomes" id="UP000515317">
    <property type="component" value="Chromosome"/>
</dbReference>
<keyword evidence="1" id="KW-0732">Signal</keyword>
<dbReference type="AlphaFoldDB" id="A0A6S6QU23"/>
<evidence type="ECO:0000313" key="2">
    <source>
        <dbReference type="EMBL" id="BCJ91437.1"/>
    </source>
</evidence>